<keyword evidence="3 5" id="KW-0378">Hydrolase</keyword>
<keyword evidence="6" id="KW-1185">Reference proteome</keyword>
<dbReference type="NCBIfam" id="TIGR01662">
    <property type="entry name" value="HAD-SF-IIIA"/>
    <property type="match status" value="1"/>
</dbReference>
<dbReference type="InterPro" id="IPR051400">
    <property type="entry name" value="HAD-like_hydrolase"/>
</dbReference>
<evidence type="ECO:0000256" key="4">
    <source>
        <dbReference type="ARBA" id="ARBA00022842"/>
    </source>
</evidence>
<dbReference type="InterPro" id="IPR023214">
    <property type="entry name" value="HAD_sf"/>
</dbReference>
<comment type="cofactor">
    <cofactor evidence="1">
        <name>Mg(2+)</name>
        <dbReference type="ChEBI" id="CHEBI:18420"/>
    </cofactor>
</comment>
<evidence type="ECO:0000313" key="6">
    <source>
        <dbReference type="Proteomes" id="UP001493487"/>
    </source>
</evidence>
<proteinExistence type="predicted"/>
<organism evidence="5 6">
    <name type="scientific">Cohnella silvisoli</name>
    <dbReference type="NCBI Taxonomy" id="2873699"/>
    <lineage>
        <taxon>Bacteria</taxon>
        <taxon>Bacillati</taxon>
        <taxon>Bacillota</taxon>
        <taxon>Bacilli</taxon>
        <taxon>Bacillales</taxon>
        <taxon>Paenibacillaceae</taxon>
        <taxon>Cohnella</taxon>
    </lineage>
</organism>
<evidence type="ECO:0000256" key="2">
    <source>
        <dbReference type="ARBA" id="ARBA00022723"/>
    </source>
</evidence>
<dbReference type="InterPro" id="IPR006549">
    <property type="entry name" value="HAD-SF_hydro_IIIA"/>
</dbReference>
<dbReference type="Pfam" id="PF00702">
    <property type="entry name" value="Hydrolase"/>
    <property type="match status" value="1"/>
</dbReference>
<dbReference type="PANTHER" id="PTHR46470">
    <property type="entry name" value="N-ACYLNEURAMINATE-9-PHOSPHATASE"/>
    <property type="match status" value="1"/>
</dbReference>
<dbReference type="NCBIfam" id="TIGR01509">
    <property type="entry name" value="HAD-SF-IA-v3"/>
    <property type="match status" value="1"/>
</dbReference>
<sequence length="224" mass="26241">MEETMENIKAVIFDLDNTILDRLNTFRNFAASFVNTYFSHHELNENFINRIIELDQDGYKDKNELFSELLDELPWIEKPGITELLDYYGVHYVRNALLMEQARDVVQFIRKKYKTGLITNGKTAIQYGKIDQLGIRDDFDLVIVSEEAGIKKPNPKIFQMALEKLELKPEQCVYIGDHPVKDIEGAAKVGMETIWIKMNQEWKDEVTVKPRHTIIQLRELYELL</sequence>
<evidence type="ECO:0000313" key="5">
    <source>
        <dbReference type="EMBL" id="MEQ4486149.1"/>
    </source>
</evidence>
<dbReference type="SFLD" id="SFLDG01129">
    <property type="entry name" value="C1.5:_HAD__Beta-PGM__Phosphata"/>
    <property type="match status" value="1"/>
</dbReference>
<protein>
    <submittedName>
        <fullName evidence="5">HAD family hydrolase</fullName>
        <ecNumber evidence="5">3.1.3.-</ecNumber>
    </submittedName>
</protein>
<dbReference type="GO" id="GO:0016787">
    <property type="term" value="F:hydrolase activity"/>
    <property type="evidence" value="ECO:0007669"/>
    <property type="project" value="UniProtKB-KW"/>
</dbReference>
<keyword evidence="4" id="KW-0460">Magnesium</keyword>
<dbReference type="Gene3D" id="3.40.50.1000">
    <property type="entry name" value="HAD superfamily/HAD-like"/>
    <property type="match status" value="1"/>
</dbReference>
<dbReference type="SFLD" id="SFLDS00003">
    <property type="entry name" value="Haloacid_Dehalogenase"/>
    <property type="match status" value="1"/>
</dbReference>
<comment type="caution">
    <text evidence="5">The sequence shown here is derived from an EMBL/GenBank/DDBJ whole genome shotgun (WGS) entry which is preliminary data.</text>
</comment>
<dbReference type="SFLD" id="SFLDG01135">
    <property type="entry name" value="C1.5.6:_HAD__Beta-PGM__Phospha"/>
    <property type="match status" value="1"/>
</dbReference>
<keyword evidence="2" id="KW-0479">Metal-binding</keyword>
<dbReference type="PANTHER" id="PTHR46470:SF2">
    <property type="entry name" value="GLYCERALDEHYDE 3-PHOSPHATE PHOSPHATASE"/>
    <property type="match status" value="1"/>
</dbReference>
<name>A0ABV1L1B2_9BACL</name>
<evidence type="ECO:0000256" key="3">
    <source>
        <dbReference type="ARBA" id="ARBA00022801"/>
    </source>
</evidence>
<dbReference type="NCBIfam" id="TIGR01549">
    <property type="entry name" value="HAD-SF-IA-v1"/>
    <property type="match status" value="1"/>
</dbReference>
<evidence type="ECO:0000256" key="1">
    <source>
        <dbReference type="ARBA" id="ARBA00001946"/>
    </source>
</evidence>
<accession>A0ABV1L1B2</accession>
<dbReference type="Proteomes" id="UP001493487">
    <property type="component" value="Unassembled WGS sequence"/>
</dbReference>
<dbReference type="Gene3D" id="1.10.150.520">
    <property type="match status" value="1"/>
</dbReference>
<dbReference type="InterPro" id="IPR006439">
    <property type="entry name" value="HAD-SF_hydro_IA"/>
</dbReference>
<dbReference type="RefSeq" id="WP_232189202.1">
    <property type="nucleotide sequence ID" value="NZ_JAIOAP010000018.1"/>
</dbReference>
<dbReference type="InterPro" id="IPR036412">
    <property type="entry name" value="HAD-like_sf"/>
</dbReference>
<dbReference type="EMBL" id="JASKHM010000019">
    <property type="protein sequence ID" value="MEQ4486149.1"/>
    <property type="molecule type" value="Genomic_DNA"/>
</dbReference>
<reference evidence="5 6" key="1">
    <citation type="journal article" date="2023" name="Genome Announc.">
        <title>Pan-Genome Analyses of the Genus Cohnella and Proposal of the Novel Species Cohnella silvisoli sp. nov., Isolated from Forest Soil.</title>
        <authorList>
            <person name="Wang C."/>
            <person name="Mao L."/>
            <person name="Bao G."/>
            <person name="Zhu H."/>
        </authorList>
    </citation>
    <scope>NUCLEOTIDE SEQUENCE [LARGE SCALE GENOMIC DNA]</scope>
    <source>
        <strain evidence="5 6">NL03-T5-1</strain>
    </source>
</reference>
<dbReference type="SUPFAM" id="SSF56784">
    <property type="entry name" value="HAD-like"/>
    <property type="match status" value="1"/>
</dbReference>
<dbReference type="PRINTS" id="PR00413">
    <property type="entry name" value="HADHALOGNASE"/>
</dbReference>
<gene>
    <name evidence="5" type="ORF">QJS35_27590</name>
</gene>
<dbReference type="EC" id="3.1.3.-" evidence="5"/>